<reference evidence="4" key="1">
    <citation type="journal article" date="2018" name="Nat. Microbiol.">
        <title>Leveraging single-cell genomics to expand the fungal tree of life.</title>
        <authorList>
            <person name="Ahrendt S.R."/>
            <person name="Quandt C.A."/>
            <person name="Ciobanu D."/>
            <person name="Clum A."/>
            <person name="Salamov A."/>
            <person name="Andreopoulos B."/>
            <person name="Cheng J.F."/>
            <person name="Woyke T."/>
            <person name="Pelin A."/>
            <person name="Henrissat B."/>
            <person name="Reynolds N.K."/>
            <person name="Benny G.L."/>
            <person name="Smith M.E."/>
            <person name="James T.Y."/>
            <person name="Grigoriev I.V."/>
        </authorList>
    </citation>
    <scope>NUCLEOTIDE SEQUENCE [LARGE SCALE GENOMIC DNA]</scope>
    <source>
        <strain evidence="4">Benny S71-1</strain>
    </source>
</reference>
<dbReference type="OrthoDB" id="10261701at2759"/>
<evidence type="ECO:0000313" key="4">
    <source>
        <dbReference type="Proteomes" id="UP000278143"/>
    </source>
</evidence>
<dbReference type="AlphaFoldDB" id="A0A4P9Z314"/>
<dbReference type="PANTHER" id="PTHR15243">
    <property type="entry name" value="SERINE/THREONINE-PROTEIN KINASE 19"/>
    <property type="match status" value="1"/>
</dbReference>
<sequence>MKRQPADQHAIDNGDGRPKRSKTADNSVEDGLTTAIDLLLDNRISPHATANARNAAASLPRLFTQHQLYIAIHEGEATPTIDATDIDRTVDRLCRRGHFVRLSVGANNDDDDDDQVLMRLVDFDATVQAACRKSSTSDDCRATLASMAGSGLLFEGHVDVHALQRHHSQPLRIADDQLGQLVAVGFLVTLDAHRHALTIPTMGRFAIQLRNGRRELAQWLRRRRNQQAPMKQVIEKRLRRATFIHNQFLVWDMLGNDQLTKYVLDMAAHSLAHCRARFDTASGWFLRLTDKGSRLCR</sequence>
<protein>
    <recommendedName>
        <fullName evidence="5">Serine-threonine protein kinase 19-domain-containing protein</fullName>
    </recommendedName>
</protein>
<proteinExistence type="inferred from homology"/>
<accession>A0A4P9Z314</accession>
<gene>
    <name evidence="3" type="ORF">SYNPS1DRAFT_27387</name>
</gene>
<evidence type="ECO:0000313" key="3">
    <source>
        <dbReference type="EMBL" id="RKP26937.1"/>
    </source>
</evidence>
<dbReference type="EMBL" id="KZ989302">
    <property type="protein sequence ID" value="RKP26937.1"/>
    <property type="molecule type" value="Genomic_DNA"/>
</dbReference>
<keyword evidence="4" id="KW-1185">Reference proteome</keyword>
<comment type="similarity">
    <text evidence="1">Belongs to the STK19 family.</text>
</comment>
<evidence type="ECO:0008006" key="5">
    <source>
        <dbReference type="Google" id="ProtNLM"/>
    </source>
</evidence>
<dbReference type="InterPro" id="IPR018865">
    <property type="entry name" value="STK19-like"/>
</dbReference>
<dbReference type="Pfam" id="PF10494">
    <property type="entry name" value="Stk19"/>
    <property type="match status" value="1"/>
</dbReference>
<dbReference type="PANTHER" id="PTHR15243:SF0">
    <property type="entry name" value="SERINE_THREONINE-PROTEIN KINASE 19"/>
    <property type="match status" value="1"/>
</dbReference>
<organism evidence="3 4">
    <name type="scientific">Syncephalis pseudoplumigaleata</name>
    <dbReference type="NCBI Taxonomy" id="1712513"/>
    <lineage>
        <taxon>Eukaryota</taxon>
        <taxon>Fungi</taxon>
        <taxon>Fungi incertae sedis</taxon>
        <taxon>Zoopagomycota</taxon>
        <taxon>Zoopagomycotina</taxon>
        <taxon>Zoopagomycetes</taxon>
        <taxon>Zoopagales</taxon>
        <taxon>Piptocephalidaceae</taxon>
        <taxon>Syncephalis</taxon>
    </lineage>
</organism>
<feature type="compositionally biased region" description="Basic and acidic residues" evidence="2">
    <location>
        <begin position="1"/>
        <end position="18"/>
    </location>
</feature>
<name>A0A4P9Z314_9FUNG</name>
<dbReference type="Proteomes" id="UP000278143">
    <property type="component" value="Unassembled WGS sequence"/>
</dbReference>
<evidence type="ECO:0000256" key="2">
    <source>
        <dbReference type="SAM" id="MobiDB-lite"/>
    </source>
</evidence>
<evidence type="ECO:0000256" key="1">
    <source>
        <dbReference type="ARBA" id="ARBA00093458"/>
    </source>
</evidence>
<feature type="region of interest" description="Disordered" evidence="2">
    <location>
        <begin position="1"/>
        <end position="28"/>
    </location>
</feature>